<reference evidence="2" key="2">
    <citation type="submission" date="2025-08" db="UniProtKB">
        <authorList>
            <consortium name="Ensembl"/>
        </authorList>
    </citation>
    <scope>IDENTIFICATION</scope>
</reference>
<dbReference type="OMA" id="SKKCWTV"/>
<reference evidence="2" key="3">
    <citation type="submission" date="2025-09" db="UniProtKB">
        <authorList>
            <consortium name="Ensembl"/>
        </authorList>
    </citation>
    <scope>IDENTIFICATION</scope>
</reference>
<dbReference type="SUPFAM" id="SSF49842">
    <property type="entry name" value="TNF-like"/>
    <property type="match status" value="1"/>
</dbReference>
<dbReference type="KEGG" id="pfor:103154152"/>
<name>A0A096LZH7_POEFO</name>
<protein>
    <submittedName>
        <fullName evidence="2">Uncharacterized LOC103154152</fullName>
    </submittedName>
</protein>
<dbReference type="RefSeq" id="XP_007575402.1">
    <property type="nucleotide sequence ID" value="XM_007575340.2"/>
</dbReference>
<accession>A0A096LZH7</accession>
<proteinExistence type="predicted"/>
<dbReference type="InterPro" id="IPR008983">
    <property type="entry name" value="Tumour_necrosis_fac-like_dom"/>
</dbReference>
<keyword evidence="1" id="KW-0472">Membrane</keyword>
<dbReference type="Gene3D" id="2.60.120.40">
    <property type="match status" value="1"/>
</dbReference>
<evidence type="ECO:0000313" key="3">
    <source>
        <dbReference type="Proteomes" id="UP000028760"/>
    </source>
</evidence>
<feature type="transmembrane region" description="Helical" evidence="1">
    <location>
        <begin position="26"/>
        <end position="50"/>
    </location>
</feature>
<dbReference type="Proteomes" id="UP000028760">
    <property type="component" value="Unassembled WGS sequence"/>
</dbReference>
<dbReference type="GeneTree" id="ENSGT00740000117176"/>
<organism evidence="2 3">
    <name type="scientific">Poecilia formosa</name>
    <name type="common">Amazon molly</name>
    <name type="synonym">Limia formosa</name>
    <dbReference type="NCBI Taxonomy" id="48698"/>
    <lineage>
        <taxon>Eukaryota</taxon>
        <taxon>Metazoa</taxon>
        <taxon>Chordata</taxon>
        <taxon>Craniata</taxon>
        <taxon>Vertebrata</taxon>
        <taxon>Euteleostomi</taxon>
        <taxon>Actinopterygii</taxon>
        <taxon>Neopterygii</taxon>
        <taxon>Teleostei</taxon>
        <taxon>Neoteleostei</taxon>
        <taxon>Acanthomorphata</taxon>
        <taxon>Ovalentaria</taxon>
        <taxon>Atherinomorphae</taxon>
        <taxon>Cyprinodontiformes</taxon>
        <taxon>Poeciliidae</taxon>
        <taxon>Poeciliinae</taxon>
        <taxon>Poecilia</taxon>
    </lineage>
</organism>
<keyword evidence="1" id="KW-1133">Transmembrane helix</keyword>
<sequence>MEQSSNQADVESLQKSAGRRRSLVDFFLGMSVVILFVAVTALAVGGMLVVKELRSELRDPASIHARLVDSGSPSPTPSYKMQNFAYLKATQSELDNTTMSWMIAHFGERKSIGSNFQYDQSKRSLKPSKKGTYFMYIQVTVNCTHKCEAGVLKLEVTGKLTCNVELTDDVEKTPVSKKCWTVTELGNDDLITQMTVSKKTKENWSLDQDRSGLGVFLVD</sequence>
<dbReference type="Ensembl" id="ENSPFOT00000031646.1">
    <property type="protein sequence ID" value="ENSPFOP00000024568.1"/>
    <property type="gene ID" value="ENSPFOG00000022084.1"/>
</dbReference>
<dbReference type="eggNOG" id="ENOG502S4F8">
    <property type="taxonomic scope" value="Eukaryota"/>
</dbReference>
<keyword evidence="1" id="KW-0812">Transmembrane</keyword>
<dbReference type="GeneID" id="103154152"/>
<reference evidence="3" key="1">
    <citation type="submission" date="2013-10" db="EMBL/GenBank/DDBJ databases">
        <authorList>
            <person name="Schartl M."/>
            <person name="Warren W."/>
        </authorList>
    </citation>
    <scope>NUCLEOTIDE SEQUENCE [LARGE SCALE GENOMIC DNA]</scope>
    <source>
        <strain evidence="3">female</strain>
    </source>
</reference>
<dbReference type="AlphaFoldDB" id="A0A096LZH7"/>
<keyword evidence="3" id="KW-1185">Reference proteome</keyword>
<dbReference type="OrthoDB" id="9899228at2759"/>
<evidence type="ECO:0000313" key="2">
    <source>
        <dbReference type="Ensembl" id="ENSPFOP00000024568.1"/>
    </source>
</evidence>
<dbReference type="EMBL" id="AYCK01016623">
    <property type="status" value="NOT_ANNOTATED_CDS"/>
    <property type="molecule type" value="Genomic_DNA"/>
</dbReference>
<evidence type="ECO:0000256" key="1">
    <source>
        <dbReference type="SAM" id="Phobius"/>
    </source>
</evidence>